<organism evidence="9 10">
    <name type="scientific">Equus caballus</name>
    <name type="common">Horse</name>
    <dbReference type="NCBI Taxonomy" id="9796"/>
    <lineage>
        <taxon>Eukaryota</taxon>
        <taxon>Metazoa</taxon>
        <taxon>Chordata</taxon>
        <taxon>Craniata</taxon>
        <taxon>Vertebrata</taxon>
        <taxon>Euteleostomi</taxon>
        <taxon>Mammalia</taxon>
        <taxon>Eutheria</taxon>
        <taxon>Laurasiatheria</taxon>
        <taxon>Perissodactyla</taxon>
        <taxon>Equidae</taxon>
        <taxon>Equus</taxon>
    </lineage>
</organism>
<keyword evidence="2 6" id="KW-0256">Endoplasmic reticulum</keyword>
<comment type="function">
    <text evidence="6">Required for the assembly of the V0 complex of the vacuolar ATPase (V-ATPase) in the endoplasmic reticulum.</text>
</comment>
<keyword evidence="8" id="KW-0732">Signal</keyword>
<dbReference type="InterPro" id="IPR019013">
    <property type="entry name" value="Vma21"/>
</dbReference>
<reference evidence="9" key="2">
    <citation type="submission" date="2025-08" db="UniProtKB">
        <authorList>
            <consortium name="Ensembl"/>
        </authorList>
    </citation>
    <scope>IDENTIFICATION</scope>
    <source>
        <strain evidence="9">Thoroughbred</strain>
    </source>
</reference>
<dbReference type="PANTHER" id="PTHR31792:SF3">
    <property type="entry name" value="VACUOLAR ATPASE ASSEMBLY INTEGRAL MEMBRANE PROTEIN VMA21"/>
    <property type="match status" value="1"/>
</dbReference>
<evidence type="ECO:0000256" key="8">
    <source>
        <dbReference type="SAM" id="SignalP"/>
    </source>
</evidence>
<feature type="transmembrane region" description="Helical" evidence="6">
    <location>
        <begin position="212"/>
        <end position="231"/>
    </location>
</feature>
<evidence type="ECO:0000256" key="2">
    <source>
        <dbReference type="ARBA" id="ARBA00022824"/>
    </source>
</evidence>
<evidence type="ECO:0000256" key="4">
    <source>
        <dbReference type="ARBA" id="ARBA00023136"/>
    </source>
</evidence>
<dbReference type="GO" id="GO:0070072">
    <property type="term" value="P:vacuolar proton-transporting V-type ATPase complex assembly"/>
    <property type="evidence" value="ECO:0000318"/>
    <property type="project" value="GO_Central"/>
</dbReference>
<dbReference type="GO" id="GO:0012507">
    <property type="term" value="C:ER to Golgi transport vesicle membrane"/>
    <property type="evidence" value="ECO:0007669"/>
    <property type="project" value="UniProtKB-SubCell"/>
</dbReference>
<dbReference type="HAMAP" id="MF_03058">
    <property type="entry name" value="VMA21"/>
    <property type="match status" value="1"/>
</dbReference>
<comment type="similarity">
    <text evidence="6">Belongs to the VMA21 family.</text>
</comment>
<evidence type="ECO:0000256" key="3">
    <source>
        <dbReference type="ARBA" id="ARBA00022989"/>
    </source>
</evidence>
<evidence type="ECO:0000256" key="5">
    <source>
        <dbReference type="ARBA" id="ARBA00023329"/>
    </source>
</evidence>
<name>A0A3Q2IB77_HORSE</name>
<feature type="region of interest" description="Disordered" evidence="7">
    <location>
        <begin position="104"/>
        <end position="174"/>
    </location>
</feature>
<dbReference type="GeneTree" id="ENSGT00390000017980"/>
<accession>A0A3Q2IB77</accession>
<feature type="transmembrane region" description="Helical" evidence="6">
    <location>
        <begin position="251"/>
        <end position="273"/>
    </location>
</feature>
<dbReference type="Ensembl" id="ENSECAT00000033250.3">
    <property type="protein sequence ID" value="ENSECAP00000045547.1"/>
    <property type="gene ID" value="ENSECAG00000039880.3"/>
</dbReference>
<comment type="subcellular location">
    <subcellularLocation>
        <location evidence="6">Endoplasmic reticulum membrane</location>
        <topology evidence="6">Multi-pass membrane protein</topology>
    </subcellularLocation>
    <subcellularLocation>
        <location evidence="6">Endoplasmic reticulum-Golgi intermediate compartment membrane</location>
        <topology evidence="6">Multi-pass membrane protein</topology>
    </subcellularLocation>
    <subcellularLocation>
        <location evidence="6">Cytoplasmic vesicle</location>
        <location evidence="6">COPII-coated vesicle membrane</location>
        <topology evidence="6">Multi-pass membrane protein</topology>
    </subcellularLocation>
</comment>
<keyword evidence="5 6" id="KW-0968">Cytoplasmic vesicle</keyword>
<evidence type="ECO:0000256" key="7">
    <source>
        <dbReference type="SAM" id="MobiDB-lite"/>
    </source>
</evidence>
<feature type="signal peptide" evidence="8">
    <location>
        <begin position="1"/>
        <end position="26"/>
    </location>
</feature>
<feature type="compositionally biased region" description="Low complexity" evidence="7">
    <location>
        <begin position="135"/>
        <end position="148"/>
    </location>
</feature>
<keyword evidence="4 6" id="KW-0472">Membrane</keyword>
<dbReference type="AlphaFoldDB" id="A0A3Q2IB77"/>
<feature type="chain" id="PRO_5040167327" description="Vacuolar ATPase assembly integral membrane protein VMA21" evidence="8">
    <location>
        <begin position="27"/>
        <end position="286"/>
    </location>
</feature>
<dbReference type="Proteomes" id="UP000002281">
    <property type="component" value="Chromosome X"/>
</dbReference>
<proteinExistence type="inferred from homology"/>
<evidence type="ECO:0000256" key="1">
    <source>
        <dbReference type="ARBA" id="ARBA00022692"/>
    </source>
</evidence>
<sequence>MRRLLRGWRIMCTAFLCCCCRRKLLGCLAPQSSAGSSFLAAHLLWSPRNGSSATAAGTGARGARAGSGGGGLAARPGQPCCEASPGSTWSGWATRPACCSSAGRSWPAAHRGAPAGKSRERPRPRLRPPRPGVTAARRACALRPAARRSPGLPARPSSLGRPPSHLSVAAEPRQPPGRYCGRGYTMERLDKAALNALQPPDFRSESSLASTLKTLLFFTALMITVPIGLYFTTKSYIFEGAFGMSNRDSYFYAAIVAVVAVHVVLALFVYVAWNEGSRQWREGKQD</sequence>
<feature type="compositionally biased region" description="Low complexity" evidence="7">
    <location>
        <begin position="51"/>
        <end position="64"/>
    </location>
</feature>
<dbReference type="Pfam" id="PF09446">
    <property type="entry name" value="VMA21"/>
    <property type="match status" value="1"/>
</dbReference>
<dbReference type="GO" id="GO:0033116">
    <property type="term" value="C:endoplasmic reticulum-Golgi intermediate compartment membrane"/>
    <property type="evidence" value="ECO:0007669"/>
    <property type="project" value="UniProtKB-SubCell"/>
</dbReference>
<reference evidence="9" key="3">
    <citation type="submission" date="2025-09" db="UniProtKB">
        <authorList>
            <consortium name="Ensembl"/>
        </authorList>
    </citation>
    <scope>IDENTIFICATION</scope>
    <source>
        <strain evidence="9">Thoroughbred</strain>
    </source>
</reference>
<protein>
    <recommendedName>
        <fullName evidence="11">Vacuolar ATPase assembly integral membrane protein VMA21</fullName>
    </recommendedName>
</protein>
<evidence type="ECO:0000256" key="6">
    <source>
        <dbReference type="HAMAP-Rule" id="MF_03058"/>
    </source>
</evidence>
<reference evidence="9 10" key="1">
    <citation type="journal article" date="2009" name="Science">
        <title>Genome sequence, comparative analysis, and population genetics of the domestic horse.</title>
        <authorList>
            <consortium name="Broad Institute Genome Sequencing Platform"/>
            <consortium name="Broad Institute Whole Genome Assembly Team"/>
            <person name="Wade C.M."/>
            <person name="Giulotto E."/>
            <person name="Sigurdsson S."/>
            <person name="Zoli M."/>
            <person name="Gnerre S."/>
            <person name="Imsland F."/>
            <person name="Lear T.L."/>
            <person name="Adelson D.L."/>
            <person name="Bailey E."/>
            <person name="Bellone R.R."/>
            <person name="Bloecker H."/>
            <person name="Distl O."/>
            <person name="Edgar R.C."/>
            <person name="Garber M."/>
            <person name="Leeb T."/>
            <person name="Mauceli E."/>
            <person name="MacLeod J.N."/>
            <person name="Penedo M.C.T."/>
            <person name="Raison J.M."/>
            <person name="Sharpe T."/>
            <person name="Vogel J."/>
            <person name="Andersson L."/>
            <person name="Antczak D.F."/>
            <person name="Biagi T."/>
            <person name="Binns M.M."/>
            <person name="Chowdhary B.P."/>
            <person name="Coleman S.J."/>
            <person name="Della Valle G."/>
            <person name="Fryc S."/>
            <person name="Guerin G."/>
            <person name="Hasegawa T."/>
            <person name="Hill E.W."/>
            <person name="Jurka J."/>
            <person name="Kiialainen A."/>
            <person name="Lindgren G."/>
            <person name="Liu J."/>
            <person name="Magnani E."/>
            <person name="Mickelson J.R."/>
            <person name="Murray J."/>
            <person name="Nergadze S.G."/>
            <person name="Onofrio R."/>
            <person name="Pedroni S."/>
            <person name="Piras M.F."/>
            <person name="Raudsepp T."/>
            <person name="Rocchi M."/>
            <person name="Roeed K.H."/>
            <person name="Ryder O.A."/>
            <person name="Searle S."/>
            <person name="Skow L."/>
            <person name="Swinburne J.E."/>
            <person name="Syvaenen A.C."/>
            <person name="Tozaki T."/>
            <person name="Valberg S.J."/>
            <person name="Vaudin M."/>
            <person name="White J.R."/>
            <person name="Zody M.C."/>
            <person name="Lander E.S."/>
            <person name="Lindblad-Toh K."/>
        </authorList>
    </citation>
    <scope>NUCLEOTIDE SEQUENCE [LARGE SCALE GENOMIC DNA]</scope>
    <source>
        <strain evidence="9 10">Thoroughbred</strain>
    </source>
</reference>
<keyword evidence="10" id="KW-1185">Reference proteome</keyword>
<dbReference type="PANTHER" id="PTHR31792">
    <property type="entry name" value="VACUOLAR ATPASE ASSEMBLY INTEGRAL MEMBRANE PROTEIN VMA21"/>
    <property type="match status" value="1"/>
</dbReference>
<evidence type="ECO:0008006" key="11">
    <source>
        <dbReference type="Google" id="ProtNLM"/>
    </source>
</evidence>
<evidence type="ECO:0000313" key="10">
    <source>
        <dbReference type="Proteomes" id="UP000002281"/>
    </source>
</evidence>
<evidence type="ECO:0000313" key="9">
    <source>
        <dbReference type="Ensembl" id="ENSECAP00000045547.1"/>
    </source>
</evidence>
<feature type="region of interest" description="Disordered" evidence="7">
    <location>
        <begin position="51"/>
        <end position="70"/>
    </location>
</feature>
<keyword evidence="3 6" id="KW-1133">Transmembrane helix</keyword>
<keyword evidence="1 6" id="KW-0812">Transmembrane</keyword>
<comment type="subunit">
    <text evidence="6">Associates with the V0 complex of the vacuolar ATPase (V-ATPase).</text>
</comment>
<dbReference type="GO" id="GO:0005789">
    <property type="term" value="C:endoplasmic reticulum membrane"/>
    <property type="evidence" value="ECO:0000318"/>
    <property type="project" value="GO_Central"/>
</dbReference>